<proteinExistence type="predicted"/>
<reference evidence="1" key="1">
    <citation type="submission" date="2023-08" db="EMBL/GenBank/DDBJ databases">
        <authorList>
            <person name="Messyasz A."/>
            <person name="Mannisto M.K."/>
            <person name="Kerkhof L.J."/>
            <person name="Haggblom M."/>
        </authorList>
    </citation>
    <scope>NUCLEOTIDE SEQUENCE</scope>
    <source>
        <strain evidence="1">M8UP23</strain>
    </source>
</reference>
<name>A0AAU7ZGW4_9BACT</name>
<evidence type="ECO:0000313" key="1">
    <source>
        <dbReference type="EMBL" id="XCB28036.1"/>
    </source>
</evidence>
<gene>
    <name evidence="1" type="ORF">RBB75_06865</name>
</gene>
<sequence>MNLDEVPTVIDVHPPHEPIHGWRDFLLHLLTITIGLLIALSLEGCVEWQHHRHLVHEAEASLHAEIESNAKGLPDALAGLHKNQAELKHDVEVLKYVIKNHKEPEHASMSIGSGIQTIDDVSWRTAQSTTALSYMPYARAEEYANIYTTQTELYNAEQQAARDAIISLAPFMNMEEKGPDLTEAQASDMKQKIEVLQGQLTLVESFMNTLDREYKKFLTAHPD</sequence>
<protein>
    <submittedName>
        <fullName evidence="1">Uncharacterized protein</fullName>
    </submittedName>
</protein>
<dbReference type="EMBL" id="CP132932">
    <property type="protein sequence ID" value="XCB28036.1"/>
    <property type="molecule type" value="Genomic_DNA"/>
</dbReference>
<dbReference type="RefSeq" id="WP_353069983.1">
    <property type="nucleotide sequence ID" value="NZ_CP132932.1"/>
</dbReference>
<dbReference type="KEGG" id="temp:RBB75_06865"/>
<organism evidence="1">
    <name type="scientific">Tunturiibacter empetritectus</name>
    <dbReference type="NCBI Taxonomy" id="3069691"/>
    <lineage>
        <taxon>Bacteria</taxon>
        <taxon>Pseudomonadati</taxon>
        <taxon>Acidobacteriota</taxon>
        <taxon>Terriglobia</taxon>
        <taxon>Terriglobales</taxon>
        <taxon>Acidobacteriaceae</taxon>
        <taxon>Tunturiibacter</taxon>
    </lineage>
</organism>
<dbReference type="AlphaFoldDB" id="A0AAU7ZGW4"/>
<reference evidence="1" key="2">
    <citation type="journal article" date="2024" name="Environ. Microbiol.">
        <title>Genome analysis and description of Tunturibacter gen. nov. expands the diversity of Terriglobia in tundra soils.</title>
        <authorList>
            <person name="Messyasz A."/>
            <person name="Mannisto M.K."/>
            <person name="Kerkhof L.J."/>
            <person name="Haggblom M.M."/>
        </authorList>
    </citation>
    <scope>NUCLEOTIDE SEQUENCE</scope>
    <source>
        <strain evidence="1">M8UP23</strain>
    </source>
</reference>
<accession>A0AAU7ZGW4</accession>